<evidence type="ECO:0000313" key="3">
    <source>
        <dbReference type="Proteomes" id="UP000076490"/>
    </source>
</evidence>
<proteinExistence type="predicted"/>
<name>A0A161SP71_9BACL</name>
<evidence type="ECO:0000256" key="1">
    <source>
        <dbReference type="SAM" id="MobiDB-lite"/>
    </source>
</evidence>
<feature type="compositionally biased region" description="Polar residues" evidence="1">
    <location>
        <begin position="40"/>
        <end position="52"/>
    </location>
</feature>
<gene>
    <name evidence="2" type="ORF">AV656_13740</name>
</gene>
<dbReference type="AlphaFoldDB" id="A0A161SP71"/>
<dbReference type="Proteomes" id="UP000076490">
    <property type="component" value="Unassembled WGS sequence"/>
</dbReference>
<accession>A0A161SP71</accession>
<evidence type="ECO:0000313" key="2">
    <source>
        <dbReference type="EMBL" id="KZE36840.1"/>
    </source>
</evidence>
<dbReference type="RefSeq" id="WP_063183100.1">
    <property type="nucleotide sequence ID" value="NZ_LQNT01000012.1"/>
</dbReference>
<dbReference type="OrthoDB" id="2454518at2"/>
<reference evidence="2 3" key="1">
    <citation type="submission" date="2016-01" db="EMBL/GenBank/DDBJ databases">
        <title>Whole genome sequencing of Bhargavaea cecembensis T14.</title>
        <authorList>
            <person name="Hong K.W."/>
        </authorList>
    </citation>
    <scope>NUCLEOTIDE SEQUENCE [LARGE SCALE GENOMIC DNA]</scope>
    <source>
        <strain evidence="2 3">T14</strain>
    </source>
</reference>
<comment type="caution">
    <text evidence="2">The sequence shown here is derived from an EMBL/GenBank/DDBJ whole genome shotgun (WGS) entry which is preliminary data.</text>
</comment>
<organism evidence="2 3">
    <name type="scientific">Bhargavaea cecembensis</name>
    <dbReference type="NCBI Taxonomy" id="394098"/>
    <lineage>
        <taxon>Bacteria</taxon>
        <taxon>Bacillati</taxon>
        <taxon>Bacillota</taxon>
        <taxon>Bacilli</taxon>
        <taxon>Bacillales</taxon>
        <taxon>Caryophanaceae</taxon>
        <taxon>Bhargavaea</taxon>
    </lineage>
</organism>
<protein>
    <submittedName>
        <fullName evidence="2">Uncharacterized protein</fullName>
    </submittedName>
</protein>
<feature type="region of interest" description="Disordered" evidence="1">
    <location>
        <begin position="36"/>
        <end position="63"/>
    </location>
</feature>
<sequence>MNRNKMLMTALGLGAAYLMRNKESRDKLKGQVNDFAGNAKGSNRSHATTANNKKGGLLTNFFS</sequence>
<dbReference type="EMBL" id="LQNT01000012">
    <property type="protein sequence ID" value="KZE36840.1"/>
    <property type="molecule type" value="Genomic_DNA"/>
</dbReference>